<evidence type="ECO:0000313" key="3">
    <source>
        <dbReference type="EMBL" id="ASD34117.1"/>
    </source>
</evidence>
<dbReference type="EMBL" id="KY385392">
    <property type="protein sequence ID" value="ASD34117.1"/>
    <property type="molecule type" value="Viral_cRNA"/>
</dbReference>
<evidence type="ECO:0000256" key="1">
    <source>
        <dbReference type="SAM" id="MobiDB-lite"/>
    </source>
</evidence>
<dbReference type="EMBL" id="KY385391">
    <property type="protein sequence ID" value="ASD34112.1"/>
    <property type="molecule type" value="Viral_cRNA"/>
</dbReference>
<proteinExistence type="predicted"/>
<name>A0A220F5F9_9RHAB</name>
<protein>
    <submittedName>
        <fullName evidence="3">Phosphoprotein</fullName>
    </submittedName>
</protein>
<organism evidence="3">
    <name type="scientific">Kanyawara virus</name>
    <dbReference type="NCBI Taxonomy" id="2014931"/>
    <lineage>
        <taxon>Viruses</taxon>
        <taxon>Riboviria</taxon>
        <taxon>Orthornavirae</taxon>
        <taxon>Negarnaviricota</taxon>
        <taxon>Haploviricotina</taxon>
        <taxon>Monjiviricetes</taxon>
        <taxon>Mononegavirales</taxon>
        <taxon>Rhabdoviridae</taxon>
        <taxon>Alpharhabdovirinae</taxon>
        <taxon>Ledantevirus</taxon>
        <taxon>Ledantevirus kanyawara</taxon>
    </lineage>
</organism>
<sequence length="270" mass="30182">MEFNRSKIHSAASRLSWSAVNTNLGGLEEDAEEIILENSSSVKEADQSAYSSWANNPVIETLDEIFSEDSDTDTEKPSSSQNSKSTEDIVCKESNSTEDVIESLKKEDERQRAGKKDKRSITLIIPNISRIHDQRMLDDVIKEITNNLVEQLGFQTYPDLMEINDRSLKLYVSADNDVATSASKVSLDSKPTISTLPQNSPESLIDRFRTGITFQKRRGGDLKITLSSGRITELMILDCYSAAANEDDAIRTILKKANLYTTLTLLTNYK</sequence>
<feature type="region of interest" description="Disordered" evidence="1">
    <location>
        <begin position="68"/>
        <end position="96"/>
    </location>
</feature>
<evidence type="ECO:0000313" key="2">
    <source>
        <dbReference type="EMBL" id="ASD34112.1"/>
    </source>
</evidence>
<accession>A0A220F5F9</accession>
<reference evidence="3" key="1">
    <citation type="journal article" date="2017" name="Sci. Rep.">
        <title>Kanyawara Virus: A Novel Rhabdovirus Infecting Newly Discovered Nycteribiid Bat Flies Infesting Previously Unknown Pteropodid Bats in Uganda.</title>
        <authorList>
            <person name="Goldberg T.L."/>
            <person name="Bennett A.J."/>
            <person name="Kityo R."/>
            <person name="Kuhn J."/>
            <person name="Chapman C.A."/>
        </authorList>
    </citation>
    <scope>NUCLEOTIDE SEQUENCE</scope>
    <source>
        <strain evidence="2">MPK006</strain>
        <strain evidence="3">MPK007</strain>
    </source>
</reference>